<feature type="domain" description="Mur ligase N-terminal catalytic" evidence="16">
    <location>
        <begin position="32"/>
        <end position="105"/>
    </location>
</feature>
<evidence type="ECO:0000256" key="6">
    <source>
        <dbReference type="ARBA" id="ARBA00023316"/>
    </source>
</evidence>
<comment type="PTM">
    <text evidence="13">Carboxylation is probably crucial for Mg(2+) binding and, consequently, for the gamma-phosphate positioning of ATP.</text>
</comment>
<name>F2NG75_DESAR</name>
<dbReference type="HOGENOM" id="CLU_022291_4_1_7"/>
<evidence type="ECO:0000313" key="19">
    <source>
        <dbReference type="EMBL" id="AEB08488.1"/>
    </source>
</evidence>
<dbReference type="InterPro" id="IPR036615">
    <property type="entry name" value="Mur_ligase_C_dom_sf"/>
</dbReference>
<dbReference type="HAMAP" id="MF_00208">
    <property type="entry name" value="MurE"/>
    <property type="match status" value="1"/>
</dbReference>
<dbReference type="NCBIfam" id="TIGR01085">
    <property type="entry name" value="murE"/>
    <property type="match status" value="1"/>
</dbReference>
<gene>
    <name evidence="13" type="primary">murE</name>
    <name evidence="19" type="ordered locus">Desac_0602</name>
</gene>
<dbReference type="eggNOG" id="COG0769">
    <property type="taxonomic scope" value="Bacteria"/>
</dbReference>
<dbReference type="GO" id="GO:0071555">
    <property type="term" value="P:cell wall organization"/>
    <property type="evidence" value="ECO:0007669"/>
    <property type="project" value="UniProtKB-KW"/>
</dbReference>
<dbReference type="GO" id="GO:0008765">
    <property type="term" value="F:UDP-N-acetylmuramoylalanyl-D-glutamate-2,6-diaminopimelate ligase activity"/>
    <property type="evidence" value="ECO:0007669"/>
    <property type="project" value="UniProtKB-UniRule"/>
</dbReference>
<evidence type="ECO:0000256" key="15">
    <source>
        <dbReference type="SAM" id="MobiDB-lite"/>
    </source>
</evidence>
<evidence type="ECO:0000256" key="7">
    <source>
        <dbReference type="ARBA" id="ARBA00050251"/>
    </source>
</evidence>
<protein>
    <recommendedName>
        <fullName evidence="9 13">UDP-N-acetylmuramoyl-L-alanyl-D-glutamate--2,6-diaminopimelate ligase</fullName>
        <ecNumber evidence="8 13">6.3.2.13</ecNumber>
    </recommendedName>
    <alternativeName>
        <fullName evidence="10 13">Meso-A2pm-adding enzyme</fullName>
    </alternativeName>
    <alternativeName>
        <fullName evidence="11 13">Meso-diaminopimelate-adding enzyme</fullName>
    </alternativeName>
    <alternativeName>
        <fullName evidence="12 13">UDP-MurNAc-L-Ala-D-Glu:meso-diaminopimelate ligase</fullName>
    </alternativeName>
    <alternativeName>
        <fullName evidence="13">UDP-MurNAc-tripeptide synthetase</fullName>
    </alternativeName>
    <alternativeName>
        <fullName evidence="13">UDP-N-acetylmuramyl-tripeptide synthetase</fullName>
    </alternativeName>
</protein>
<dbReference type="NCBIfam" id="NF001126">
    <property type="entry name" value="PRK00139.1-4"/>
    <property type="match status" value="1"/>
</dbReference>
<feature type="binding site" evidence="13">
    <location>
        <position position="393"/>
    </location>
    <ligand>
        <name>meso-2,6-diaminopimelate</name>
        <dbReference type="ChEBI" id="CHEBI:57791"/>
    </ligand>
</feature>
<feature type="binding site" evidence="13">
    <location>
        <begin position="119"/>
        <end position="125"/>
    </location>
    <ligand>
        <name>ATP</name>
        <dbReference type="ChEBI" id="CHEBI:30616"/>
    </ligand>
</feature>
<evidence type="ECO:0000256" key="1">
    <source>
        <dbReference type="ARBA" id="ARBA00005898"/>
    </source>
</evidence>
<dbReference type="InterPro" id="IPR013221">
    <property type="entry name" value="Mur_ligase_cen"/>
</dbReference>
<comment type="similarity">
    <text evidence="1 13">Belongs to the MurCDEF family. MurE subfamily.</text>
</comment>
<keyword evidence="2 13" id="KW-0132">Cell division</keyword>
<reference evidence="19 20" key="1">
    <citation type="journal article" date="2011" name="Stand. Genomic Sci.">
        <title>Complete genome sequence of the acetate-degrading sulfate reducer Desulfobacca acetoxidans type strain (ASRB2).</title>
        <authorList>
            <person name="Goker M."/>
            <person name="Teshima H."/>
            <person name="Lapidus A."/>
            <person name="Nolan M."/>
            <person name="Lucas S."/>
            <person name="Hammon N."/>
            <person name="Deshpande S."/>
            <person name="Cheng J.F."/>
            <person name="Tapia R."/>
            <person name="Han C."/>
            <person name="Goodwin L."/>
            <person name="Pitluck S."/>
            <person name="Huntemann M."/>
            <person name="Liolios K."/>
            <person name="Ivanova N."/>
            <person name="Pagani I."/>
            <person name="Mavromatis K."/>
            <person name="Ovchinikova G."/>
            <person name="Pati A."/>
            <person name="Chen A."/>
            <person name="Palaniappan K."/>
            <person name="Land M."/>
            <person name="Hauser L."/>
            <person name="Brambilla E.M."/>
            <person name="Rohde M."/>
            <person name="Spring S."/>
            <person name="Detter J.C."/>
            <person name="Woyke T."/>
            <person name="Bristow J."/>
            <person name="Eisen J.A."/>
            <person name="Markowitz V."/>
            <person name="Hugenholtz P."/>
            <person name="Kyrpides N.C."/>
            <person name="Klenk H.P."/>
        </authorList>
    </citation>
    <scope>NUCLEOTIDE SEQUENCE [LARGE SCALE GENOMIC DNA]</scope>
    <source>
        <strain evidence="20">ATCC 700848 / DSM 11109 / ASRB2</strain>
    </source>
</reference>
<dbReference type="GO" id="GO:0005524">
    <property type="term" value="F:ATP binding"/>
    <property type="evidence" value="ECO:0007669"/>
    <property type="project" value="UniProtKB-UniRule"/>
</dbReference>
<dbReference type="RefSeq" id="WP_013705601.1">
    <property type="nucleotide sequence ID" value="NC_015388.1"/>
</dbReference>
<evidence type="ECO:0000256" key="11">
    <source>
        <dbReference type="ARBA" id="ARBA00076158"/>
    </source>
</evidence>
<comment type="cofactor">
    <cofactor evidence="13">
        <name>Mg(2+)</name>
        <dbReference type="ChEBI" id="CHEBI:18420"/>
    </cofactor>
</comment>
<dbReference type="GO" id="GO:0005737">
    <property type="term" value="C:cytoplasm"/>
    <property type="evidence" value="ECO:0007669"/>
    <property type="project" value="UniProtKB-SubCell"/>
</dbReference>
<dbReference type="GO" id="GO:0008360">
    <property type="term" value="P:regulation of cell shape"/>
    <property type="evidence" value="ECO:0007669"/>
    <property type="project" value="UniProtKB-KW"/>
</dbReference>
<dbReference type="InterPro" id="IPR036565">
    <property type="entry name" value="Mur-like_cat_sf"/>
</dbReference>
<feature type="domain" description="Mur ligase C-terminal" evidence="17">
    <location>
        <begin position="344"/>
        <end position="484"/>
    </location>
</feature>
<comment type="catalytic activity">
    <reaction evidence="7 13">
        <text>UDP-N-acetyl-alpha-D-muramoyl-L-alanyl-D-glutamate + meso-2,6-diaminopimelate + ATP = UDP-N-acetyl-alpha-D-muramoyl-L-alanyl-gamma-D-glutamyl-meso-2,6-diaminopimelate + ADP + phosphate + H(+)</text>
        <dbReference type="Rhea" id="RHEA:23676"/>
        <dbReference type="ChEBI" id="CHEBI:15378"/>
        <dbReference type="ChEBI" id="CHEBI:30616"/>
        <dbReference type="ChEBI" id="CHEBI:43474"/>
        <dbReference type="ChEBI" id="CHEBI:57791"/>
        <dbReference type="ChEBI" id="CHEBI:83900"/>
        <dbReference type="ChEBI" id="CHEBI:83905"/>
        <dbReference type="ChEBI" id="CHEBI:456216"/>
        <dbReference type="EC" id="6.3.2.13"/>
    </reaction>
</comment>
<dbReference type="Pfam" id="PF02875">
    <property type="entry name" value="Mur_ligase_C"/>
    <property type="match status" value="1"/>
</dbReference>
<evidence type="ECO:0000259" key="16">
    <source>
        <dbReference type="Pfam" id="PF01225"/>
    </source>
</evidence>
<dbReference type="SUPFAM" id="SSF53623">
    <property type="entry name" value="MurD-like peptide ligases, catalytic domain"/>
    <property type="match status" value="1"/>
</dbReference>
<organism evidence="19 20">
    <name type="scientific">Desulfobacca acetoxidans (strain ATCC 700848 / DSM 11109 / ASRB2)</name>
    <dbReference type="NCBI Taxonomy" id="880072"/>
    <lineage>
        <taxon>Bacteria</taxon>
        <taxon>Pseudomonadati</taxon>
        <taxon>Thermodesulfobacteriota</taxon>
        <taxon>Desulfobaccia</taxon>
        <taxon>Desulfobaccales</taxon>
        <taxon>Desulfobaccaceae</taxon>
        <taxon>Desulfobacca</taxon>
    </lineage>
</organism>
<keyword evidence="13" id="KW-0460">Magnesium</keyword>
<dbReference type="NCBIfam" id="NF001124">
    <property type="entry name" value="PRK00139.1-2"/>
    <property type="match status" value="1"/>
</dbReference>
<sequence length="531" mass="56991">MSGLDGPAGKNLAQLLSGLKYLRIWGDEQVPVQGLAYHSGRVASGEVFVALKGCQTDGHLYIDKAIERGAAVVVLEDAVEPTPGVVCVQVPDTRLALAHMAAAFYDHPSCNLTVVGITGTNGKTTTSYLLEAIWQASGAQVGVIGTVNCRFGSQVRSSPVTTPESLDLQDLLAEMRAAAVDCAIMEVSSHALDLKRVQAVRFAAGLFTNLSQDHLDYHGDMESYFAVKSRLFCELLTDCGDGPQLAVINRDDPWGQKLLPQTSPPVLTYGFAAGADIRPEDITLTHQGIQARLHTPYGRLDIVSPLMGRYNLYNILAASGAALGLGISPEHVVTGLANITGVDGRLEPVAAPGQPLVLVDYAHTPDALEKVLAALKALDFDRIITVFGCGGDRDRRKRPLMGQVVARGSDVVIITSDNPRTEEPLAIIEDILAGLREMNCPRLDVSEAREGHRGYLVIADRRQAIRQAIAIGNPGEVILLAGKGHETYQILGTRRIHFDDREEAAAALSARAKNVTDPDKLRQAANRRKGA</sequence>
<dbReference type="Gene3D" id="3.40.1190.10">
    <property type="entry name" value="Mur-like, catalytic domain"/>
    <property type="match status" value="1"/>
</dbReference>
<evidence type="ECO:0000259" key="18">
    <source>
        <dbReference type="Pfam" id="PF08245"/>
    </source>
</evidence>
<proteinExistence type="inferred from homology"/>
<evidence type="ECO:0000256" key="10">
    <source>
        <dbReference type="ARBA" id="ARBA00075482"/>
    </source>
</evidence>
<dbReference type="Proteomes" id="UP000000483">
    <property type="component" value="Chromosome"/>
</dbReference>
<feature type="binding site" evidence="13">
    <location>
        <position position="482"/>
    </location>
    <ligand>
        <name>meso-2,6-diaminopimelate</name>
        <dbReference type="ChEBI" id="CHEBI:57791"/>
    </ligand>
</feature>
<dbReference type="InterPro" id="IPR004101">
    <property type="entry name" value="Mur_ligase_C"/>
</dbReference>
<dbReference type="SUPFAM" id="SSF53244">
    <property type="entry name" value="MurD-like peptide ligases, peptide-binding domain"/>
    <property type="match status" value="1"/>
</dbReference>
<dbReference type="PANTHER" id="PTHR23135:SF4">
    <property type="entry name" value="UDP-N-ACETYLMURAMOYL-L-ALANYL-D-GLUTAMATE--2,6-DIAMINOPIMELATE LIGASE MURE HOMOLOG, CHLOROPLASTIC"/>
    <property type="match status" value="1"/>
</dbReference>
<dbReference type="STRING" id="880072.Desac_0602"/>
<keyword evidence="20" id="KW-1185">Reference proteome</keyword>
<evidence type="ECO:0000256" key="14">
    <source>
        <dbReference type="RuleBase" id="RU004135"/>
    </source>
</evidence>
<dbReference type="KEGG" id="dao:Desac_0602"/>
<evidence type="ECO:0000256" key="5">
    <source>
        <dbReference type="ARBA" id="ARBA00023306"/>
    </source>
</evidence>
<dbReference type="Gene3D" id="3.90.190.20">
    <property type="entry name" value="Mur ligase, C-terminal domain"/>
    <property type="match status" value="1"/>
</dbReference>
<dbReference type="InterPro" id="IPR005761">
    <property type="entry name" value="UDP-N-AcMur-Glu-dNH2Pim_ligase"/>
</dbReference>
<evidence type="ECO:0000256" key="13">
    <source>
        <dbReference type="HAMAP-Rule" id="MF_00208"/>
    </source>
</evidence>
<dbReference type="Pfam" id="PF01225">
    <property type="entry name" value="Mur_ligase"/>
    <property type="match status" value="1"/>
</dbReference>
<feature type="domain" description="Mur ligase central" evidence="18">
    <location>
        <begin position="117"/>
        <end position="322"/>
    </location>
</feature>
<keyword evidence="3 13" id="KW-0133">Cell shape</keyword>
<evidence type="ECO:0000256" key="4">
    <source>
        <dbReference type="ARBA" id="ARBA00022984"/>
    </source>
</evidence>
<evidence type="ECO:0000256" key="2">
    <source>
        <dbReference type="ARBA" id="ARBA00022618"/>
    </source>
</evidence>
<dbReference type="GO" id="GO:0051301">
    <property type="term" value="P:cell division"/>
    <property type="evidence" value="ECO:0007669"/>
    <property type="project" value="UniProtKB-KW"/>
</dbReference>
<dbReference type="EC" id="6.3.2.13" evidence="8 13"/>
<feature type="binding site" evidence="13">
    <location>
        <begin position="417"/>
        <end position="420"/>
    </location>
    <ligand>
        <name>meso-2,6-diaminopimelate</name>
        <dbReference type="ChEBI" id="CHEBI:57791"/>
    </ligand>
</feature>
<evidence type="ECO:0000259" key="17">
    <source>
        <dbReference type="Pfam" id="PF02875"/>
    </source>
</evidence>
<feature type="binding site" evidence="13">
    <location>
        <position position="486"/>
    </location>
    <ligand>
        <name>meso-2,6-diaminopimelate</name>
        <dbReference type="ChEBI" id="CHEBI:57791"/>
    </ligand>
</feature>
<feature type="short sequence motif" description="Meso-diaminopimelate recognition motif" evidence="13">
    <location>
        <begin position="417"/>
        <end position="420"/>
    </location>
</feature>
<comment type="subcellular location">
    <subcellularLocation>
        <location evidence="13 14">Cytoplasm</location>
    </subcellularLocation>
</comment>
<evidence type="ECO:0000256" key="12">
    <source>
        <dbReference type="ARBA" id="ARBA00081560"/>
    </source>
</evidence>
<evidence type="ECO:0000313" key="20">
    <source>
        <dbReference type="Proteomes" id="UP000000483"/>
    </source>
</evidence>
<keyword evidence="5 13" id="KW-0131">Cell cycle</keyword>
<dbReference type="InterPro" id="IPR035911">
    <property type="entry name" value="MurE/MurF_N"/>
</dbReference>
<feature type="binding site" evidence="13">
    <location>
        <position position="39"/>
    </location>
    <ligand>
        <name>UDP-N-acetyl-alpha-D-muramoyl-L-alanyl-D-glutamate</name>
        <dbReference type="ChEBI" id="CHEBI:83900"/>
    </ligand>
</feature>
<comment type="caution">
    <text evidence="13">Lacks conserved residue(s) required for the propagation of feature annotation.</text>
</comment>
<dbReference type="Gene3D" id="3.40.1390.10">
    <property type="entry name" value="MurE/MurF, N-terminal domain"/>
    <property type="match status" value="1"/>
</dbReference>
<keyword evidence="13" id="KW-0547">Nucleotide-binding</keyword>
<dbReference type="AlphaFoldDB" id="F2NG75"/>
<dbReference type="UniPathway" id="UPA00219"/>
<evidence type="ECO:0000256" key="3">
    <source>
        <dbReference type="ARBA" id="ARBA00022960"/>
    </source>
</evidence>
<feature type="binding site" evidence="13">
    <location>
        <begin position="161"/>
        <end position="162"/>
    </location>
    <ligand>
        <name>UDP-N-acetyl-alpha-D-muramoyl-L-alanyl-D-glutamate</name>
        <dbReference type="ChEBI" id="CHEBI:83900"/>
    </ligand>
</feature>
<keyword evidence="13" id="KW-0963">Cytoplasm</keyword>
<keyword evidence="13 19" id="KW-0436">Ligase</keyword>
<keyword evidence="13" id="KW-0067">ATP-binding</keyword>
<feature type="region of interest" description="Disordered" evidence="15">
    <location>
        <begin position="508"/>
        <end position="531"/>
    </location>
</feature>
<dbReference type="PANTHER" id="PTHR23135">
    <property type="entry name" value="MUR LIGASE FAMILY MEMBER"/>
    <property type="match status" value="1"/>
</dbReference>
<comment type="pathway">
    <text evidence="13 14">Cell wall biogenesis; peptidoglycan biosynthesis.</text>
</comment>
<keyword evidence="6 13" id="KW-0961">Cell wall biogenesis/degradation</keyword>
<reference evidence="20" key="2">
    <citation type="submission" date="2011-03" db="EMBL/GenBank/DDBJ databases">
        <title>The complete genome of Desulfobacca acetoxidans DSM 11109.</title>
        <authorList>
            <consortium name="US DOE Joint Genome Institute (JGI-PGF)"/>
            <person name="Lucas S."/>
            <person name="Copeland A."/>
            <person name="Lapidus A."/>
            <person name="Bruce D."/>
            <person name="Goodwin L."/>
            <person name="Pitluck S."/>
            <person name="Peters L."/>
            <person name="Kyrpides N."/>
            <person name="Mavromatis K."/>
            <person name="Ivanova N."/>
            <person name="Ovchinnikova G."/>
            <person name="Teshima H."/>
            <person name="Detter J.C."/>
            <person name="Han C."/>
            <person name="Land M."/>
            <person name="Hauser L."/>
            <person name="Markowitz V."/>
            <person name="Cheng J.-F."/>
            <person name="Hugenholtz P."/>
            <person name="Woyke T."/>
            <person name="Wu D."/>
            <person name="Spring S."/>
            <person name="Schueler E."/>
            <person name="Brambilla E."/>
            <person name="Klenk H.-P."/>
            <person name="Eisen J.A."/>
        </authorList>
    </citation>
    <scope>NUCLEOTIDE SEQUENCE [LARGE SCALE GENOMIC DNA]</scope>
    <source>
        <strain evidence="20">ATCC 700848 / DSM 11109 / ASRB2</strain>
    </source>
</reference>
<feature type="modified residue" description="N6-carboxylysine" evidence="13">
    <location>
        <position position="228"/>
    </location>
</feature>
<feature type="binding site" evidence="13">
    <location>
        <position position="196"/>
    </location>
    <ligand>
        <name>UDP-N-acetyl-alpha-D-muramoyl-L-alanyl-D-glutamate</name>
        <dbReference type="ChEBI" id="CHEBI:83900"/>
    </ligand>
</feature>
<dbReference type="Pfam" id="PF08245">
    <property type="entry name" value="Mur_ligase_M"/>
    <property type="match status" value="1"/>
</dbReference>
<dbReference type="GO" id="GO:0009252">
    <property type="term" value="P:peptidoglycan biosynthetic process"/>
    <property type="evidence" value="ECO:0007669"/>
    <property type="project" value="UniProtKB-UniRule"/>
</dbReference>
<evidence type="ECO:0000256" key="9">
    <source>
        <dbReference type="ARBA" id="ARBA00072883"/>
    </source>
</evidence>
<evidence type="ECO:0000256" key="8">
    <source>
        <dbReference type="ARBA" id="ARBA00066633"/>
    </source>
</evidence>
<accession>F2NG75</accession>
<dbReference type="FunFam" id="3.90.190.20:FF:000006">
    <property type="entry name" value="UDP-N-acetylmuramoyl-L-alanyl-D-glutamate--2,6-diaminopimelate ligase"/>
    <property type="match status" value="1"/>
</dbReference>
<feature type="binding site" evidence="13">
    <location>
        <position position="188"/>
    </location>
    <ligand>
        <name>UDP-N-acetyl-alpha-D-muramoyl-L-alanyl-D-glutamate</name>
        <dbReference type="ChEBI" id="CHEBI:83900"/>
    </ligand>
</feature>
<keyword evidence="4 13" id="KW-0573">Peptidoglycan synthesis</keyword>
<dbReference type="SUPFAM" id="SSF63418">
    <property type="entry name" value="MurE/MurF N-terminal domain"/>
    <property type="match status" value="1"/>
</dbReference>
<comment type="function">
    <text evidence="13">Catalyzes the addition of meso-diaminopimelic acid to the nucleotide precursor UDP-N-acetylmuramoyl-L-alanyl-D-glutamate (UMAG) in the biosynthesis of bacterial cell-wall peptidoglycan.</text>
</comment>
<dbReference type="InterPro" id="IPR000713">
    <property type="entry name" value="Mur_ligase_N"/>
</dbReference>
<dbReference type="GO" id="GO:0000287">
    <property type="term" value="F:magnesium ion binding"/>
    <property type="evidence" value="ECO:0007669"/>
    <property type="project" value="UniProtKB-UniRule"/>
</dbReference>
<dbReference type="EMBL" id="CP002629">
    <property type="protein sequence ID" value="AEB08488.1"/>
    <property type="molecule type" value="Genomic_DNA"/>
</dbReference>